<feature type="compositionally biased region" description="Polar residues" evidence="1">
    <location>
        <begin position="100"/>
        <end position="110"/>
    </location>
</feature>
<comment type="caution">
    <text evidence="3">The sequence shown here is derived from an EMBL/GenBank/DDBJ whole genome shotgun (WGS) entry which is preliminary data.</text>
</comment>
<dbReference type="Pfam" id="PF07963">
    <property type="entry name" value="N_methyl"/>
    <property type="match status" value="1"/>
</dbReference>
<proteinExistence type="predicted"/>
<dbReference type="PROSITE" id="PS00409">
    <property type="entry name" value="PROKAR_NTER_METHYL"/>
    <property type="match status" value="1"/>
</dbReference>
<protein>
    <submittedName>
        <fullName evidence="3">Prepilin-type N-terminal cleavage/methylation domain-containing protein</fullName>
    </submittedName>
</protein>
<sequence length="159" mass="17610">MYIIGRLMRLNHKGFTLVEVMVGILITVTFVGAAMQALVVASLFKVRAQEYSEATTWIQEDLELVRFEASQLPADNNNCNDYGKTLDNALPDVEDRTPEDPNSNRASSLGSRPYVLDRDPNPNDDILEINYAVVRANENTAPVATLYAEVIPDASFACN</sequence>
<evidence type="ECO:0000313" key="4">
    <source>
        <dbReference type="Proteomes" id="UP000607397"/>
    </source>
</evidence>
<evidence type="ECO:0000256" key="1">
    <source>
        <dbReference type="SAM" id="MobiDB-lite"/>
    </source>
</evidence>
<accession>A0A8K1ZZ29</accession>
<evidence type="ECO:0000256" key="2">
    <source>
        <dbReference type="SAM" id="Phobius"/>
    </source>
</evidence>
<dbReference type="AlphaFoldDB" id="A0A8K1ZZ29"/>
<name>A0A8K1ZZ29_9CYAN</name>
<dbReference type="NCBIfam" id="TIGR02532">
    <property type="entry name" value="IV_pilin_GFxxxE"/>
    <property type="match status" value="1"/>
</dbReference>
<gene>
    <name evidence="3" type="ORF">GS597_13255</name>
</gene>
<dbReference type="Proteomes" id="UP000607397">
    <property type="component" value="Unassembled WGS sequence"/>
</dbReference>
<evidence type="ECO:0000313" key="3">
    <source>
        <dbReference type="EMBL" id="NCJ07458.1"/>
    </source>
</evidence>
<keyword evidence="2" id="KW-0812">Transmembrane</keyword>
<dbReference type="InterPro" id="IPR012902">
    <property type="entry name" value="N_methyl_site"/>
</dbReference>
<feature type="region of interest" description="Disordered" evidence="1">
    <location>
        <begin position="83"/>
        <end position="121"/>
    </location>
</feature>
<dbReference type="EMBL" id="WVIC01000026">
    <property type="protein sequence ID" value="NCJ07458.1"/>
    <property type="molecule type" value="Genomic_DNA"/>
</dbReference>
<keyword evidence="2" id="KW-1133">Transmembrane helix</keyword>
<keyword evidence="2" id="KW-0472">Membrane</keyword>
<organism evidence="3 4">
    <name type="scientific">Petrachloros mirabilis ULC683</name>
    <dbReference type="NCBI Taxonomy" id="2781853"/>
    <lineage>
        <taxon>Bacteria</taxon>
        <taxon>Bacillati</taxon>
        <taxon>Cyanobacteriota</taxon>
        <taxon>Cyanophyceae</taxon>
        <taxon>Synechococcales</taxon>
        <taxon>Petrachlorosaceae</taxon>
        <taxon>Petrachloros</taxon>
        <taxon>Petrachloros mirabilis</taxon>
    </lineage>
</organism>
<feature type="transmembrane region" description="Helical" evidence="2">
    <location>
        <begin position="20"/>
        <end position="44"/>
    </location>
</feature>
<reference evidence="3" key="1">
    <citation type="submission" date="2019-12" db="EMBL/GenBank/DDBJ databases">
        <title>High-Quality draft genome sequences of three cyanobacteria isolated from the limestone walls of the Old Cathedral of Coimbra.</title>
        <authorList>
            <person name="Tiago I."/>
            <person name="Soares F."/>
            <person name="Portugal A."/>
        </authorList>
    </citation>
    <scope>NUCLEOTIDE SEQUENCE [LARGE SCALE GENOMIC DNA]</scope>
    <source>
        <strain evidence="3">C</strain>
    </source>
</reference>
<keyword evidence="4" id="KW-1185">Reference proteome</keyword>